<accession>A0A1E5JLS9</accession>
<name>A0A1E5JLS9_9GAMM</name>
<dbReference type="EMBL" id="LSOG01000094">
    <property type="protein sequence ID" value="OEH45501.1"/>
    <property type="molecule type" value="Genomic_DNA"/>
</dbReference>
<dbReference type="AlphaFoldDB" id="A0A1E5JLS9"/>
<evidence type="ECO:0000313" key="1">
    <source>
        <dbReference type="EMBL" id="OEH45501.1"/>
    </source>
</evidence>
<protein>
    <submittedName>
        <fullName evidence="1">Uncharacterized protein</fullName>
    </submittedName>
</protein>
<keyword evidence="2" id="KW-1185">Reference proteome</keyword>
<dbReference type="Proteomes" id="UP000095229">
    <property type="component" value="Unassembled WGS sequence"/>
</dbReference>
<proteinExistence type="predicted"/>
<comment type="caution">
    <text evidence="1">The sequence shown here is derived from an EMBL/GenBank/DDBJ whole genome shotgun (WGS) entry which is preliminary data.</text>
</comment>
<dbReference type="RefSeq" id="WP_156416208.1">
    <property type="nucleotide sequence ID" value="NZ_CAAAIE010000003.1"/>
</dbReference>
<evidence type="ECO:0000313" key="2">
    <source>
        <dbReference type="Proteomes" id="UP000095229"/>
    </source>
</evidence>
<reference evidence="1 2" key="1">
    <citation type="submission" date="2016-02" db="EMBL/GenBank/DDBJ databases">
        <title>Secondary metabolites in Legionella.</title>
        <authorList>
            <person name="Tobias N.J."/>
            <person name="Bode H.B."/>
        </authorList>
    </citation>
    <scope>NUCLEOTIDE SEQUENCE [LARGE SCALE GENOMIC DNA]</scope>
    <source>
        <strain evidence="1 2">DSM 19216</strain>
    </source>
</reference>
<organism evidence="1 2">
    <name type="scientific">Legionella parisiensis</name>
    <dbReference type="NCBI Taxonomy" id="45071"/>
    <lineage>
        <taxon>Bacteria</taxon>
        <taxon>Pseudomonadati</taxon>
        <taxon>Pseudomonadota</taxon>
        <taxon>Gammaproteobacteria</taxon>
        <taxon>Legionellales</taxon>
        <taxon>Legionellaceae</taxon>
        <taxon>Legionella</taxon>
    </lineage>
</organism>
<gene>
    <name evidence="1" type="ORF">lpari_03552</name>
</gene>
<sequence length="48" mass="5656">MHEAKYLAQSNLFDLLKRHVRYWGTYVFAHIPSSIPVNDKEALMGYMI</sequence>